<comment type="caution">
    <text evidence="3">The sequence shown here is derived from an EMBL/GenBank/DDBJ whole genome shotgun (WGS) entry which is preliminary data.</text>
</comment>
<protein>
    <submittedName>
        <fullName evidence="3">Nuclear transport factor 2 family protein</fullName>
    </submittedName>
</protein>
<dbReference type="SUPFAM" id="SSF54427">
    <property type="entry name" value="NTF2-like"/>
    <property type="match status" value="1"/>
</dbReference>
<dbReference type="Pfam" id="PF12680">
    <property type="entry name" value="SnoaL_2"/>
    <property type="match status" value="1"/>
</dbReference>
<accession>A0A967F1B8</accession>
<reference evidence="3" key="1">
    <citation type="submission" date="2020-03" db="EMBL/GenBank/DDBJ databases">
        <title>Genome of Pelagibius litoralis DSM 21314T.</title>
        <authorList>
            <person name="Wang G."/>
        </authorList>
    </citation>
    <scope>NUCLEOTIDE SEQUENCE</scope>
    <source>
        <strain evidence="3">DSM 21314</strain>
    </source>
</reference>
<keyword evidence="1" id="KW-0732">Signal</keyword>
<evidence type="ECO:0000313" key="3">
    <source>
        <dbReference type="EMBL" id="NIA71321.1"/>
    </source>
</evidence>
<keyword evidence="4" id="KW-1185">Reference proteome</keyword>
<name>A0A967F1B8_9PROT</name>
<gene>
    <name evidence="3" type="ORF">HBA54_22225</name>
</gene>
<dbReference type="RefSeq" id="WP_167228840.1">
    <property type="nucleotide sequence ID" value="NZ_JAAQPH010000021.1"/>
</dbReference>
<feature type="chain" id="PRO_5037776798" evidence="1">
    <location>
        <begin position="24"/>
        <end position="157"/>
    </location>
</feature>
<evidence type="ECO:0000256" key="1">
    <source>
        <dbReference type="SAM" id="SignalP"/>
    </source>
</evidence>
<evidence type="ECO:0000313" key="4">
    <source>
        <dbReference type="Proteomes" id="UP000761264"/>
    </source>
</evidence>
<dbReference type="AlphaFoldDB" id="A0A967F1B8"/>
<evidence type="ECO:0000259" key="2">
    <source>
        <dbReference type="Pfam" id="PF12680"/>
    </source>
</evidence>
<feature type="domain" description="SnoaL-like" evidence="2">
    <location>
        <begin position="36"/>
        <end position="137"/>
    </location>
</feature>
<dbReference type="Gene3D" id="3.10.450.50">
    <property type="match status" value="1"/>
</dbReference>
<proteinExistence type="predicted"/>
<dbReference type="InterPro" id="IPR037401">
    <property type="entry name" value="SnoaL-like"/>
</dbReference>
<sequence length="157" mass="17196">MFRYINLSGAVFALLIATAPVSAQEIDADTRASLIAFNDAFNAHAEVLDVEGMMSLYHEDALWIAPATPPAKGRDGVPRQTFTFLTENDGEITHTIDYLFVSDDGTQAVMIGDAVGSVESKGIAFKGTYHFTLVRDDAKDNWEIVADMFNQYPRAGE</sequence>
<dbReference type="InterPro" id="IPR032710">
    <property type="entry name" value="NTF2-like_dom_sf"/>
</dbReference>
<dbReference type="CDD" id="cd00531">
    <property type="entry name" value="NTF2_like"/>
    <property type="match status" value="1"/>
</dbReference>
<dbReference type="Proteomes" id="UP000761264">
    <property type="component" value="Unassembled WGS sequence"/>
</dbReference>
<dbReference type="EMBL" id="JAAQPH010000021">
    <property type="protein sequence ID" value="NIA71321.1"/>
    <property type="molecule type" value="Genomic_DNA"/>
</dbReference>
<feature type="signal peptide" evidence="1">
    <location>
        <begin position="1"/>
        <end position="23"/>
    </location>
</feature>
<organism evidence="3 4">
    <name type="scientific">Pelagibius litoralis</name>
    <dbReference type="NCBI Taxonomy" id="374515"/>
    <lineage>
        <taxon>Bacteria</taxon>
        <taxon>Pseudomonadati</taxon>
        <taxon>Pseudomonadota</taxon>
        <taxon>Alphaproteobacteria</taxon>
        <taxon>Rhodospirillales</taxon>
        <taxon>Rhodovibrionaceae</taxon>
        <taxon>Pelagibius</taxon>
    </lineage>
</organism>